<evidence type="ECO:0000313" key="2">
    <source>
        <dbReference type="Proteomes" id="UP001207468"/>
    </source>
</evidence>
<accession>A0ACC0TTM6</accession>
<evidence type="ECO:0000313" key="1">
    <source>
        <dbReference type="EMBL" id="KAI9439406.1"/>
    </source>
</evidence>
<proteinExistence type="predicted"/>
<gene>
    <name evidence="1" type="ORF">F5148DRAFT_859363</name>
</gene>
<dbReference type="EMBL" id="JAGFNK010000805">
    <property type="protein sequence ID" value="KAI9439406.1"/>
    <property type="molecule type" value="Genomic_DNA"/>
</dbReference>
<sequence length="773" mass="83429">MWIVTGPFDGETPNDVGFQKSKLLKSGKSYLIGRKSTCDLVVNHKKVSHDHGQFVVGEFSPDDVANIDYTPTLRILNSKNKTMRIWREGVSNGVIINPGATETLKHNDRVDIVSGLPLTIQWNRICCFETPGKVRTNIPMDGCVSLGIHVVRTLHPDITHHLAHSYALTPAHMTSLLSAAQLVKPEWLSELLALSTLNPRESARALEHTFALPPEAKFRPAFDAALPPTLKTLKTWEPNETRLNMLRGYRFVFAGEKGLEIPAGYRDLVKRGGAEYEAFTVSVGVAVRWRKALVRAKNITEEKDVKVVLVADGDAMEMAVGADEWADMVSVAKSLELEFIQPENILRAVASVDTFFMDSVLPPDSQAQGSLETPLPDMVPNTFSEEPSVAPPMHSPRSSRTTRLLPTASERPPPAVAPLSEPSVAEPEIVEVSIPRRLPPRRATGKTRAGPSTGPTDDAIIVDASPTPGPPAPAEGDAAPAFSQLPTPISQTRRLPPRRRANQGIDSSSALISSSSNAQVPQSQFSQLDKYKTLFDATNPDRAPSETQHGTEASMQGIRAGMLGVVPEEHDSQLPGGDSRGTKRSRGARNDNDDDVDMAGGAGTAPASGNTHRAKRRALDAAAVPQPTPATAAIAQALQPRSNQVQRQGAGTAAAAKPSSKPSANHKLDTDENFLKAVNSTKRGKKLEDDFDREFNQLRIAKPKNVETAAAVTSAADAAVAPWDAIDDFGDVGIRGNFMVVVEMEVQRGGSARPVPPARTNDAHPEWARQIEL</sequence>
<dbReference type="Proteomes" id="UP001207468">
    <property type="component" value="Unassembled WGS sequence"/>
</dbReference>
<protein>
    <submittedName>
        <fullName evidence="1">Uncharacterized protein</fullName>
    </submittedName>
</protein>
<organism evidence="1 2">
    <name type="scientific">Russula earlei</name>
    <dbReference type="NCBI Taxonomy" id="71964"/>
    <lineage>
        <taxon>Eukaryota</taxon>
        <taxon>Fungi</taxon>
        <taxon>Dikarya</taxon>
        <taxon>Basidiomycota</taxon>
        <taxon>Agaricomycotina</taxon>
        <taxon>Agaricomycetes</taxon>
        <taxon>Russulales</taxon>
        <taxon>Russulaceae</taxon>
        <taxon>Russula</taxon>
    </lineage>
</organism>
<keyword evidence="2" id="KW-1185">Reference proteome</keyword>
<name>A0ACC0TTM6_9AGAM</name>
<reference evidence="1" key="1">
    <citation type="submission" date="2021-03" db="EMBL/GenBank/DDBJ databases">
        <title>Evolutionary priming and transition to the ectomycorrhizal habit in an iconic lineage of mushroom-forming fungi: is preadaptation a requirement?</title>
        <authorList>
            <consortium name="DOE Joint Genome Institute"/>
            <person name="Looney B.P."/>
            <person name="Miyauchi S."/>
            <person name="Morin E."/>
            <person name="Drula E."/>
            <person name="Courty P.E."/>
            <person name="Chicoki N."/>
            <person name="Fauchery L."/>
            <person name="Kohler A."/>
            <person name="Kuo A."/>
            <person name="LaButti K."/>
            <person name="Pangilinan J."/>
            <person name="Lipzen A."/>
            <person name="Riley R."/>
            <person name="Andreopoulos W."/>
            <person name="He G."/>
            <person name="Johnson J."/>
            <person name="Barry K.W."/>
            <person name="Grigoriev I.V."/>
            <person name="Nagy L."/>
            <person name="Hibbett D."/>
            <person name="Henrissat B."/>
            <person name="Matheny P.B."/>
            <person name="Labbe J."/>
            <person name="Martin A.F."/>
        </authorList>
    </citation>
    <scope>NUCLEOTIDE SEQUENCE</scope>
    <source>
        <strain evidence="1">BPL698</strain>
    </source>
</reference>
<comment type="caution">
    <text evidence="1">The sequence shown here is derived from an EMBL/GenBank/DDBJ whole genome shotgun (WGS) entry which is preliminary data.</text>
</comment>